<feature type="signal peptide" evidence="2">
    <location>
        <begin position="1"/>
        <end position="19"/>
    </location>
</feature>
<protein>
    <submittedName>
        <fullName evidence="3">Uncharacterized protein</fullName>
    </submittedName>
</protein>
<evidence type="ECO:0000313" key="3">
    <source>
        <dbReference type="EMBL" id="KAK3319317.1"/>
    </source>
</evidence>
<dbReference type="PANTHER" id="PTHR40640">
    <property type="entry name" value="ANCHORED GLYCOPROTEIN, PUTATIVE (AFU_ORTHOLOGUE AFUA_8G04860)-RELATED"/>
    <property type="match status" value="1"/>
</dbReference>
<keyword evidence="4" id="KW-1185">Reference proteome</keyword>
<dbReference type="Proteomes" id="UP001283341">
    <property type="component" value="Unassembled WGS sequence"/>
</dbReference>
<feature type="chain" id="PRO_5042273067" evidence="2">
    <location>
        <begin position="20"/>
        <end position="236"/>
    </location>
</feature>
<gene>
    <name evidence="3" type="ORF">B0H66DRAFT_591888</name>
</gene>
<accession>A0AAE0I706</accession>
<evidence type="ECO:0000256" key="1">
    <source>
        <dbReference type="SAM" id="MobiDB-lite"/>
    </source>
</evidence>
<evidence type="ECO:0000256" key="2">
    <source>
        <dbReference type="SAM" id="SignalP"/>
    </source>
</evidence>
<organism evidence="3 4">
    <name type="scientific">Apodospora peruviana</name>
    <dbReference type="NCBI Taxonomy" id="516989"/>
    <lineage>
        <taxon>Eukaryota</taxon>
        <taxon>Fungi</taxon>
        <taxon>Dikarya</taxon>
        <taxon>Ascomycota</taxon>
        <taxon>Pezizomycotina</taxon>
        <taxon>Sordariomycetes</taxon>
        <taxon>Sordariomycetidae</taxon>
        <taxon>Sordariales</taxon>
        <taxon>Lasiosphaeriaceae</taxon>
        <taxon>Apodospora</taxon>
    </lineage>
</organism>
<feature type="region of interest" description="Disordered" evidence="1">
    <location>
        <begin position="190"/>
        <end position="212"/>
    </location>
</feature>
<reference evidence="3" key="2">
    <citation type="submission" date="2023-06" db="EMBL/GenBank/DDBJ databases">
        <authorList>
            <consortium name="Lawrence Berkeley National Laboratory"/>
            <person name="Haridas S."/>
            <person name="Hensen N."/>
            <person name="Bonometti L."/>
            <person name="Westerberg I."/>
            <person name="Brannstrom I.O."/>
            <person name="Guillou S."/>
            <person name="Cros-Aarteil S."/>
            <person name="Calhoun S."/>
            <person name="Kuo A."/>
            <person name="Mondo S."/>
            <person name="Pangilinan J."/>
            <person name="Riley R."/>
            <person name="Labutti K."/>
            <person name="Andreopoulos B."/>
            <person name="Lipzen A."/>
            <person name="Chen C."/>
            <person name="Yanf M."/>
            <person name="Daum C."/>
            <person name="Ng V."/>
            <person name="Clum A."/>
            <person name="Steindorff A."/>
            <person name="Ohm R."/>
            <person name="Martin F."/>
            <person name="Silar P."/>
            <person name="Natvig D."/>
            <person name="Lalanne C."/>
            <person name="Gautier V."/>
            <person name="Ament-Velasquez S.L."/>
            <person name="Kruys A."/>
            <person name="Hutchinson M.I."/>
            <person name="Powell A.J."/>
            <person name="Barry K."/>
            <person name="Miller A.N."/>
            <person name="Grigoriev I.V."/>
            <person name="Debuchy R."/>
            <person name="Gladieux P."/>
            <person name="Thoren M.H."/>
            <person name="Johannesson H."/>
        </authorList>
    </citation>
    <scope>NUCLEOTIDE SEQUENCE</scope>
    <source>
        <strain evidence="3">CBS 118394</strain>
    </source>
</reference>
<reference evidence="3" key="1">
    <citation type="journal article" date="2023" name="Mol. Phylogenet. Evol.">
        <title>Genome-scale phylogeny and comparative genomics of the fungal order Sordariales.</title>
        <authorList>
            <person name="Hensen N."/>
            <person name="Bonometti L."/>
            <person name="Westerberg I."/>
            <person name="Brannstrom I.O."/>
            <person name="Guillou S."/>
            <person name="Cros-Aarteil S."/>
            <person name="Calhoun S."/>
            <person name="Haridas S."/>
            <person name="Kuo A."/>
            <person name="Mondo S."/>
            <person name="Pangilinan J."/>
            <person name="Riley R."/>
            <person name="LaButti K."/>
            <person name="Andreopoulos B."/>
            <person name="Lipzen A."/>
            <person name="Chen C."/>
            <person name="Yan M."/>
            <person name="Daum C."/>
            <person name="Ng V."/>
            <person name="Clum A."/>
            <person name="Steindorff A."/>
            <person name="Ohm R.A."/>
            <person name="Martin F."/>
            <person name="Silar P."/>
            <person name="Natvig D.O."/>
            <person name="Lalanne C."/>
            <person name="Gautier V."/>
            <person name="Ament-Velasquez S.L."/>
            <person name="Kruys A."/>
            <person name="Hutchinson M.I."/>
            <person name="Powell A.J."/>
            <person name="Barry K."/>
            <person name="Miller A.N."/>
            <person name="Grigoriev I.V."/>
            <person name="Debuchy R."/>
            <person name="Gladieux P."/>
            <person name="Hiltunen Thoren M."/>
            <person name="Johannesson H."/>
        </authorList>
    </citation>
    <scope>NUCLEOTIDE SEQUENCE</scope>
    <source>
        <strain evidence="3">CBS 118394</strain>
    </source>
</reference>
<feature type="compositionally biased region" description="Low complexity" evidence="1">
    <location>
        <begin position="196"/>
        <end position="212"/>
    </location>
</feature>
<dbReference type="EMBL" id="JAUEDM010000004">
    <property type="protein sequence ID" value="KAK3319317.1"/>
    <property type="molecule type" value="Genomic_DNA"/>
</dbReference>
<proteinExistence type="predicted"/>
<keyword evidence="2" id="KW-0732">Signal</keyword>
<dbReference type="PANTHER" id="PTHR40640:SF1">
    <property type="entry name" value="ANCHORED GLYCOPROTEIN, PUTATIVE (AFU_ORTHOLOGUE AFUA_8G04860)-RELATED"/>
    <property type="match status" value="1"/>
</dbReference>
<dbReference type="AlphaFoldDB" id="A0AAE0I706"/>
<name>A0AAE0I706_9PEZI</name>
<comment type="caution">
    <text evidence="3">The sequence shown here is derived from an EMBL/GenBank/DDBJ whole genome shotgun (WGS) entry which is preliminary data.</text>
</comment>
<sequence>MRSAALLSATLAFGNLAVGQEAVSSTVVTLIIPMLSGAKTILGSVVSTAGPDATAYRLVCPSNTPAASCGLGSGMDMLQGPSTASWNLKLEQPSGLQQHRGLGLQDQQGDCRLQRRLWRGREHHHDDKHNYDRPQFVHDGCDTHGWLGEAADGGGARLHDFDCHFQDWHPASRLRLSLPRLAPGFTTSTVTSKTDAAAPTGGAATTSSSSTAGVPRITQQAVLAGVAALAGGAMML</sequence>
<evidence type="ECO:0000313" key="4">
    <source>
        <dbReference type="Proteomes" id="UP001283341"/>
    </source>
</evidence>